<keyword evidence="3 10" id="KW-0812">Transmembrane</keyword>
<gene>
    <name evidence="11" type="ORF">PACLA_8A021170</name>
</gene>
<dbReference type="InterPro" id="IPR000276">
    <property type="entry name" value="GPCR_Rhodpsn"/>
</dbReference>
<dbReference type="SMART" id="SM01381">
    <property type="entry name" value="7TM_GPCR_Srsx"/>
    <property type="match status" value="1"/>
</dbReference>
<comment type="caution">
    <text evidence="11">The sequence shown here is derived from an EMBL/GenBank/DDBJ whole genome shotgun (WGS) entry which is preliminary data.</text>
</comment>
<dbReference type="GO" id="GO:0005886">
    <property type="term" value="C:plasma membrane"/>
    <property type="evidence" value="ECO:0007669"/>
    <property type="project" value="UniProtKB-SubCell"/>
</dbReference>
<dbReference type="EMBL" id="CACRXK020024182">
    <property type="protein sequence ID" value="CAB4038412.1"/>
    <property type="molecule type" value="Genomic_DNA"/>
</dbReference>
<keyword evidence="7 10" id="KW-0675">Receptor</keyword>
<keyword evidence="8" id="KW-0325">Glycoprotein</keyword>
<dbReference type="SUPFAM" id="SSF81321">
    <property type="entry name" value="Family A G protein-coupled receptor-like"/>
    <property type="match status" value="1"/>
</dbReference>
<dbReference type="PROSITE" id="PS50262">
    <property type="entry name" value="G_PROTEIN_RECEP_F1_2"/>
    <property type="match status" value="1"/>
</dbReference>
<keyword evidence="12" id="KW-1185">Reference proteome</keyword>
<comment type="subcellular location">
    <subcellularLocation>
        <location evidence="1">Cell membrane</location>
        <topology evidence="1">Multi-pass membrane protein</topology>
    </subcellularLocation>
</comment>
<reference evidence="11" key="1">
    <citation type="submission" date="2020-04" db="EMBL/GenBank/DDBJ databases">
        <authorList>
            <person name="Alioto T."/>
            <person name="Alioto T."/>
            <person name="Gomez Garrido J."/>
        </authorList>
    </citation>
    <scope>NUCLEOTIDE SEQUENCE</scope>
    <source>
        <strain evidence="11">A484AB</strain>
    </source>
</reference>
<evidence type="ECO:0000256" key="4">
    <source>
        <dbReference type="ARBA" id="ARBA00022989"/>
    </source>
</evidence>
<accession>A0A7D9JZQ3</accession>
<evidence type="ECO:0000256" key="7">
    <source>
        <dbReference type="ARBA" id="ARBA00023170"/>
    </source>
</evidence>
<dbReference type="CDD" id="cd00637">
    <property type="entry name" value="7tm_classA_rhodopsin-like"/>
    <property type="match status" value="1"/>
</dbReference>
<evidence type="ECO:0000256" key="2">
    <source>
        <dbReference type="ARBA" id="ARBA00022475"/>
    </source>
</evidence>
<dbReference type="Pfam" id="PF10320">
    <property type="entry name" value="7TM_GPCR_Srsx"/>
    <property type="match status" value="1"/>
</dbReference>
<evidence type="ECO:0000256" key="3">
    <source>
        <dbReference type="ARBA" id="ARBA00022692"/>
    </source>
</evidence>
<dbReference type="GO" id="GO:0004930">
    <property type="term" value="F:G protein-coupled receptor activity"/>
    <property type="evidence" value="ECO:0007669"/>
    <property type="project" value="UniProtKB-KW"/>
</dbReference>
<evidence type="ECO:0000256" key="5">
    <source>
        <dbReference type="ARBA" id="ARBA00023040"/>
    </source>
</evidence>
<evidence type="ECO:0000256" key="8">
    <source>
        <dbReference type="ARBA" id="ARBA00023180"/>
    </source>
</evidence>
<keyword evidence="6" id="KW-0472">Membrane</keyword>
<evidence type="ECO:0000256" key="9">
    <source>
        <dbReference type="ARBA" id="ARBA00023224"/>
    </source>
</evidence>
<evidence type="ECO:0000256" key="1">
    <source>
        <dbReference type="ARBA" id="ARBA00004651"/>
    </source>
</evidence>
<proteinExistence type="inferred from homology"/>
<dbReference type="PANTHER" id="PTHR24246">
    <property type="entry name" value="OLFACTORY RECEPTOR AND ADENOSINE RECEPTOR"/>
    <property type="match status" value="1"/>
</dbReference>
<dbReference type="InterPro" id="IPR017452">
    <property type="entry name" value="GPCR_Rhodpsn_7TM"/>
</dbReference>
<keyword evidence="4" id="KW-1133">Transmembrane helix</keyword>
<evidence type="ECO:0000256" key="10">
    <source>
        <dbReference type="RuleBase" id="RU000688"/>
    </source>
</evidence>
<dbReference type="PROSITE" id="PS00237">
    <property type="entry name" value="G_PROTEIN_RECEP_F1_1"/>
    <property type="match status" value="1"/>
</dbReference>
<evidence type="ECO:0000313" key="11">
    <source>
        <dbReference type="EMBL" id="CAB4038412.1"/>
    </source>
</evidence>
<sequence length="293" mass="33328">MDPSTRSLNLILISIVNGFFFFIGIFLNSIVIICLLRSNQHLKRLCSFMILVLSCFDLATVIVCHPLIITSTYIWSTGDNEQTNIYHRVKKYSNILFHFSFMALLVMNIDRFLAVSFPFFHRLNVTRRRLMALLGVFLVLILVERVLAYRDIFGIMCYAAEAVLVGALLVVIFVINCKMYKTAKTAQRVATTGISTCILAVACFIVFSAPLLIYSAIQFAPDTLHQGNGKLFSLWASTFACMNSSVNCLLFFWKDRNLRQEGAKVLEGFVKRESSTFETDNHDMRAIKNHREA</sequence>
<keyword evidence="9 10" id="KW-0807">Transducer</keyword>
<organism evidence="11 12">
    <name type="scientific">Paramuricea clavata</name>
    <name type="common">Red gorgonian</name>
    <name type="synonym">Violescent sea-whip</name>
    <dbReference type="NCBI Taxonomy" id="317549"/>
    <lineage>
        <taxon>Eukaryota</taxon>
        <taxon>Metazoa</taxon>
        <taxon>Cnidaria</taxon>
        <taxon>Anthozoa</taxon>
        <taxon>Octocorallia</taxon>
        <taxon>Malacalcyonacea</taxon>
        <taxon>Plexauridae</taxon>
        <taxon>Paramuricea</taxon>
    </lineage>
</organism>
<evidence type="ECO:0000313" key="12">
    <source>
        <dbReference type="Proteomes" id="UP001152795"/>
    </source>
</evidence>
<dbReference type="PANTHER" id="PTHR24246:SF27">
    <property type="entry name" value="ADENOSINE RECEPTOR, ISOFORM A"/>
    <property type="match status" value="1"/>
</dbReference>
<protein>
    <submittedName>
        <fullName evidence="11">Allatostatin-A receptor-like</fullName>
    </submittedName>
</protein>
<comment type="similarity">
    <text evidence="10">Belongs to the G-protein coupled receptor 1 family.</text>
</comment>
<dbReference type="Gene3D" id="1.20.1070.10">
    <property type="entry name" value="Rhodopsin 7-helix transmembrane proteins"/>
    <property type="match status" value="1"/>
</dbReference>
<dbReference type="PRINTS" id="PR00237">
    <property type="entry name" value="GPCRRHODOPSN"/>
</dbReference>
<dbReference type="OrthoDB" id="10491321at2759"/>
<dbReference type="InterPro" id="IPR019424">
    <property type="entry name" value="7TM_GPCR_Srsx"/>
</dbReference>
<dbReference type="Proteomes" id="UP001152795">
    <property type="component" value="Unassembled WGS sequence"/>
</dbReference>
<dbReference type="AlphaFoldDB" id="A0A7D9JZQ3"/>
<keyword evidence="2" id="KW-1003">Cell membrane</keyword>
<keyword evidence="5 10" id="KW-0297">G-protein coupled receptor</keyword>
<name>A0A7D9JZQ3_PARCT</name>
<evidence type="ECO:0000256" key="6">
    <source>
        <dbReference type="ARBA" id="ARBA00023136"/>
    </source>
</evidence>